<dbReference type="Pfam" id="PF00753">
    <property type="entry name" value="Lactamase_B"/>
    <property type="match status" value="1"/>
</dbReference>
<dbReference type="EMBL" id="JADJEV010000005">
    <property type="protein sequence ID" value="MBK6975291.1"/>
    <property type="molecule type" value="Genomic_DNA"/>
</dbReference>
<evidence type="ECO:0000313" key="3">
    <source>
        <dbReference type="Proteomes" id="UP000807785"/>
    </source>
</evidence>
<dbReference type="InterPro" id="IPR001279">
    <property type="entry name" value="Metallo-B-lactamas"/>
</dbReference>
<dbReference type="AlphaFoldDB" id="A0A9D7E7T1"/>
<dbReference type="PANTHER" id="PTHR13754">
    <property type="entry name" value="METALLO-BETA-LACTAMASE SUPERFAMILY PROTEIN"/>
    <property type="match status" value="1"/>
</dbReference>
<accession>A0A9D7E7T1</accession>
<proteinExistence type="predicted"/>
<dbReference type="PANTHER" id="PTHR13754:SF13">
    <property type="entry name" value="METALLO-BETA-LACTAMASE SUPERFAMILY PROTEIN (AFU_ORTHOLOGUE AFUA_3G07630)"/>
    <property type="match status" value="1"/>
</dbReference>
<dbReference type="SUPFAM" id="SSF56281">
    <property type="entry name" value="Metallo-hydrolase/oxidoreductase"/>
    <property type="match status" value="1"/>
</dbReference>
<dbReference type="CDD" id="cd07713">
    <property type="entry name" value="DHPS-like_MBL-fold"/>
    <property type="match status" value="1"/>
</dbReference>
<evidence type="ECO:0000259" key="1">
    <source>
        <dbReference type="Pfam" id="PF00753"/>
    </source>
</evidence>
<reference evidence="3" key="1">
    <citation type="journal article" date="2021" name="Nat. Commun.">
        <title>Connecting structure to function with the recovery of over 1000 high-quality metagenome-assembled genomes from activated sludge using long-read sequencing.</title>
        <authorList>
            <person name="Singleton C.M."/>
            <person name="Petriglieri F."/>
            <person name="Kristensen J.M."/>
            <person name="Kirkegaard R.H."/>
            <person name="Michaelsen T.Y."/>
            <person name="Andersen M.H."/>
            <person name="Kondrotaite Z."/>
            <person name="Karst S.M."/>
            <person name="Dueholm M.S."/>
            <person name="Nielsen P.H."/>
            <person name="Albertsen M."/>
        </authorList>
    </citation>
    <scope>NUCLEOTIDE SEQUENCE [LARGE SCALE GENOMIC DNA]</scope>
</reference>
<evidence type="ECO:0000313" key="2">
    <source>
        <dbReference type="EMBL" id="MBK6975291.1"/>
    </source>
</evidence>
<comment type="caution">
    <text evidence="2">The sequence shown here is derived from an EMBL/GenBank/DDBJ whole genome shotgun (WGS) entry which is preliminary data.</text>
</comment>
<dbReference type="GO" id="GO:0016740">
    <property type="term" value="F:transferase activity"/>
    <property type="evidence" value="ECO:0007669"/>
    <property type="project" value="TreeGrafter"/>
</dbReference>
<sequence length="311" mass="34269">MTDAQQRMELGVLRRLKVRCISETGWFDDATLLGDVKAAGGMSVSQYQLRWPPFGDLHPENAAGSSALIEAEEVDGRIHKLLFDTGWGAAWMKKRFAEEGVDKMLADGEIECLIISHEHFDHFWGIGATLRHRPDITIYLPAGFHQEGMELIKANGHRGQLITARPDEPLLLFPGFALVNFEMSTLLQVQGENVLYCGIQDKGIAMLTGCGHGGVIQLLEYAGRTFENGERIHAVYGGLHISPFGEWDDDREQLVAALGRYPIEKLGCNHCTGPKAVQKMIDMGLPIVRGSARNGSRTDLFLGNGDTLELG</sequence>
<dbReference type="Proteomes" id="UP000807785">
    <property type="component" value="Unassembled WGS sequence"/>
</dbReference>
<feature type="domain" description="Metallo-beta-lactamase" evidence="1">
    <location>
        <begin position="79"/>
        <end position="149"/>
    </location>
</feature>
<name>A0A9D7E7T1_9PROT</name>
<dbReference type="InterPro" id="IPR041712">
    <property type="entry name" value="DHPS-like_MBL-fold"/>
</dbReference>
<dbReference type="Gene3D" id="3.60.15.10">
    <property type="entry name" value="Ribonuclease Z/Hydroxyacylglutathione hydrolase-like"/>
    <property type="match status" value="1"/>
</dbReference>
<protein>
    <submittedName>
        <fullName evidence="2">MBL fold metallo-hydrolase</fullName>
    </submittedName>
</protein>
<dbReference type="InterPro" id="IPR036866">
    <property type="entry name" value="RibonucZ/Hydroxyglut_hydro"/>
</dbReference>
<dbReference type="InterPro" id="IPR052926">
    <property type="entry name" value="Metallo-beta-lactamase_dom"/>
</dbReference>
<gene>
    <name evidence="2" type="ORF">IPH26_20900</name>
</gene>
<organism evidence="2 3">
    <name type="scientific">Candidatus Methylophosphatis roskildensis</name>
    <dbReference type="NCBI Taxonomy" id="2899263"/>
    <lineage>
        <taxon>Bacteria</taxon>
        <taxon>Pseudomonadati</taxon>
        <taxon>Pseudomonadota</taxon>
        <taxon>Betaproteobacteria</taxon>
        <taxon>Nitrosomonadales</taxon>
        <taxon>Sterolibacteriaceae</taxon>
        <taxon>Candidatus Methylophosphatis</taxon>
    </lineage>
</organism>